<evidence type="ECO:0008006" key="4">
    <source>
        <dbReference type="Google" id="ProtNLM"/>
    </source>
</evidence>
<feature type="transmembrane region" description="Helical" evidence="1">
    <location>
        <begin position="152"/>
        <end position="171"/>
    </location>
</feature>
<keyword evidence="3" id="KW-1185">Reference proteome</keyword>
<accession>A0ABP1PT25</accession>
<comment type="caution">
    <text evidence="2">The sequence shown here is derived from an EMBL/GenBank/DDBJ whole genome shotgun (WGS) entry which is preliminary data.</text>
</comment>
<evidence type="ECO:0000313" key="3">
    <source>
        <dbReference type="Proteomes" id="UP001642540"/>
    </source>
</evidence>
<keyword evidence="1" id="KW-1133">Transmembrane helix</keyword>
<protein>
    <recommendedName>
        <fullName evidence="4">Gustatory receptor</fullName>
    </recommendedName>
</protein>
<gene>
    <name evidence="2" type="ORF">ODALV1_LOCUS3481</name>
</gene>
<keyword evidence="1" id="KW-0472">Membrane</keyword>
<feature type="transmembrane region" description="Helical" evidence="1">
    <location>
        <begin position="90"/>
        <end position="108"/>
    </location>
</feature>
<evidence type="ECO:0000256" key="1">
    <source>
        <dbReference type="SAM" id="Phobius"/>
    </source>
</evidence>
<keyword evidence="1" id="KW-0812">Transmembrane</keyword>
<name>A0ABP1PT25_9HEXA</name>
<organism evidence="2 3">
    <name type="scientific">Orchesella dallaii</name>
    <dbReference type="NCBI Taxonomy" id="48710"/>
    <lineage>
        <taxon>Eukaryota</taxon>
        <taxon>Metazoa</taxon>
        <taxon>Ecdysozoa</taxon>
        <taxon>Arthropoda</taxon>
        <taxon>Hexapoda</taxon>
        <taxon>Collembola</taxon>
        <taxon>Entomobryomorpha</taxon>
        <taxon>Entomobryoidea</taxon>
        <taxon>Orchesellidae</taxon>
        <taxon>Orchesellinae</taxon>
        <taxon>Orchesella</taxon>
    </lineage>
</organism>
<evidence type="ECO:0000313" key="2">
    <source>
        <dbReference type="EMBL" id="CAL8076468.1"/>
    </source>
</evidence>
<feature type="transmembrane region" description="Helical" evidence="1">
    <location>
        <begin position="191"/>
        <end position="213"/>
    </location>
</feature>
<feature type="transmembrane region" description="Helical" evidence="1">
    <location>
        <begin position="272"/>
        <end position="292"/>
    </location>
</feature>
<feature type="transmembrane region" description="Helical" evidence="1">
    <location>
        <begin position="60"/>
        <end position="84"/>
    </location>
</feature>
<reference evidence="2 3" key="1">
    <citation type="submission" date="2024-08" db="EMBL/GenBank/DDBJ databases">
        <authorList>
            <person name="Cucini C."/>
            <person name="Frati F."/>
        </authorList>
    </citation>
    <scope>NUCLEOTIDE SEQUENCE [LARGE SCALE GENOMIC DNA]</scope>
</reference>
<proteinExistence type="predicted"/>
<dbReference type="EMBL" id="CAXLJM020000011">
    <property type="protein sequence ID" value="CAL8076468.1"/>
    <property type="molecule type" value="Genomic_DNA"/>
</dbReference>
<feature type="transmembrane region" description="Helical" evidence="1">
    <location>
        <begin position="243"/>
        <end position="260"/>
    </location>
</feature>
<sequence>MSKRIKITKVIPTVFEAASIQHQAVNYAALCKLPKITPFEYDPAKQLLRVVKPWWNLKKVLVFSTHIGVAISSLFEIILSVIVQHEIDKHALLLRILLVNILCWSFVYHYHIWSDAEGFCSLLNGIIRYNKLEIGNLDTKVMRRILVAMKQGILLTGFAICSLMVACPHTPPFPTSLMEYTPTPWRWHTFVVLIALMAIEVWNVISWICHGAWSTGAASIKKFNKLLVLATYINVQFRNSMHFSNLIAVILLGILCYTATVKYHNEMPSTMMYVVAVVIIDCTVNSLFITIIPGKVNGISKNIIYDWKRQYSGGINNLERKVVRSLREIKIQFGTANYFERGTCLVVMDFQIRNTVDVLLLMS</sequence>
<dbReference type="Proteomes" id="UP001642540">
    <property type="component" value="Unassembled WGS sequence"/>
</dbReference>